<organism evidence="3 4">
    <name type="scientific">Mycena rosella</name>
    <name type="common">Pink bonnet</name>
    <name type="synonym">Agaricus rosellus</name>
    <dbReference type="NCBI Taxonomy" id="1033263"/>
    <lineage>
        <taxon>Eukaryota</taxon>
        <taxon>Fungi</taxon>
        <taxon>Dikarya</taxon>
        <taxon>Basidiomycota</taxon>
        <taxon>Agaricomycotina</taxon>
        <taxon>Agaricomycetes</taxon>
        <taxon>Agaricomycetidae</taxon>
        <taxon>Agaricales</taxon>
        <taxon>Marasmiineae</taxon>
        <taxon>Mycenaceae</taxon>
        <taxon>Mycena</taxon>
    </lineage>
</organism>
<name>A0AAD7GIH3_MYCRO</name>
<feature type="region of interest" description="Disordered" evidence="2">
    <location>
        <begin position="92"/>
        <end position="116"/>
    </location>
</feature>
<keyword evidence="1" id="KW-0175">Coiled coil</keyword>
<feature type="region of interest" description="Disordered" evidence="2">
    <location>
        <begin position="1"/>
        <end position="25"/>
    </location>
</feature>
<accession>A0AAD7GIH3</accession>
<gene>
    <name evidence="3" type="ORF">B0H17DRAFT_1202372</name>
</gene>
<dbReference type="Proteomes" id="UP001221757">
    <property type="component" value="Unassembled WGS sequence"/>
</dbReference>
<protein>
    <recommendedName>
        <fullName evidence="5">BZIP domain-containing protein</fullName>
    </recommendedName>
</protein>
<reference evidence="3" key="1">
    <citation type="submission" date="2023-03" db="EMBL/GenBank/DDBJ databases">
        <title>Massive genome expansion in bonnet fungi (Mycena s.s.) driven by repeated elements and novel gene families across ecological guilds.</title>
        <authorList>
            <consortium name="Lawrence Berkeley National Laboratory"/>
            <person name="Harder C.B."/>
            <person name="Miyauchi S."/>
            <person name="Viragh M."/>
            <person name="Kuo A."/>
            <person name="Thoen E."/>
            <person name="Andreopoulos B."/>
            <person name="Lu D."/>
            <person name="Skrede I."/>
            <person name="Drula E."/>
            <person name="Henrissat B."/>
            <person name="Morin E."/>
            <person name="Kohler A."/>
            <person name="Barry K."/>
            <person name="LaButti K."/>
            <person name="Morin E."/>
            <person name="Salamov A."/>
            <person name="Lipzen A."/>
            <person name="Mereny Z."/>
            <person name="Hegedus B."/>
            <person name="Baldrian P."/>
            <person name="Stursova M."/>
            <person name="Weitz H."/>
            <person name="Taylor A."/>
            <person name="Grigoriev I.V."/>
            <person name="Nagy L.G."/>
            <person name="Martin F."/>
            <person name="Kauserud H."/>
        </authorList>
    </citation>
    <scope>NUCLEOTIDE SEQUENCE</scope>
    <source>
        <strain evidence="3">CBHHK067</strain>
    </source>
</reference>
<keyword evidence="4" id="KW-1185">Reference proteome</keyword>
<proteinExistence type="predicted"/>
<sequence length="158" mass="17524">MHAFLSSLPLPPLSDEDGVGEMPVLPATPTAEELHAYNRRMNTLAARRSRQHKQRQRQMQAEMLEAEVAALRAAVPDLRAARAAFGLPSVHVTARPPRSMPPRPKATATPGDGIPWKRQQSALASWRYRRRKMKLLALEDEAAELKAEAAALTVHARL</sequence>
<comment type="caution">
    <text evidence="3">The sequence shown here is derived from an EMBL/GenBank/DDBJ whole genome shotgun (WGS) entry which is preliminary data.</text>
</comment>
<evidence type="ECO:0000256" key="2">
    <source>
        <dbReference type="SAM" id="MobiDB-lite"/>
    </source>
</evidence>
<evidence type="ECO:0000313" key="4">
    <source>
        <dbReference type="Proteomes" id="UP001221757"/>
    </source>
</evidence>
<feature type="coiled-coil region" evidence="1">
    <location>
        <begin position="128"/>
        <end position="155"/>
    </location>
</feature>
<dbReference type="EMBL" id="JARKIE010000072">
    <property type="protein sequence ID" value="KAJ7689488.1"/>
    <property type="molecule type" value="Genomic_DNA"/>
</dbReference>
<evidence type="ECO:0000256" key="1">
    <source>
        <dbReference type="SAM" id="Coils"/>
    </source>
</evidence>
<evidence type="ECO:0000313" key="3">
    <source>
        <dbReference type="EMBL" id="KAJ7689488.1"/>
    </source>
</evidence>
<dbReference type="AlphaFoldDB" id="A0AAD7GIH3"/>
<evidence type="ECO:0008006" key="5">
    <source>
        <dbReference type="Google" id="ProtNLM"/>
    </source>
</evidence>